<dbReference type="CDD" id="cd08421">
    <property type="entry name" value="PBP2_LTTR_like_1"/>
    <property type="match status" value="1"/>
</dbReference>
<dbReference type="AlphaFoldDB" id="A0AAW7MHG5"/>
<dbReference type="Proteomes" id="UP001172791">
    <property type="component" value="Unassembled WGS sequence"/>
</dbReference>
<keyword evidence="2" id="KW-0805">Transcription regulation</keyword>
<reference evidence="6" key="1">
    <citation type="submission" date="2018-04" db="EMBL/GenBank/DDBJ databases">
        <authorList>
            <person name="Jy Z."/>
        </authorList>
    </citation>
    <scope>NUCLEOTIDE SEQUENCE</scope>
    <source>
        <strain evidence="7">AS13</strain>
        <strain evidence="6">LA18</strain>
    </source>
</reference>
<dbReference type="SUPFAM" id="SSF46785">
    <property type="entry name" value="Winged helix' DNA-binding domain"/>
    <property type="match status" value="1"/>
</dbReference>
<keyword evidence="4" id="KW-0804">Transcription</keyword>
<dbReference type="PANTHER" id="PTHR30419:SF2">
    <property type="entry name" value="LYSR FAMILY TRANSCRIPTIONAL REGULATOR"/>
    <property type="match status" value="1"/>
</dbReference>
<sequence length="314" mass="34424">MRKGAPFIPLGSRDGSWSTKLDPVSLKLFVRVVEEGTIAGASEIEHIAAPAVSKRLRELEELFGTPLLTRTNKGISPTAAGAKLSVLARDVLDDMRNIVLQMKAYSDGLRGSVRVLVNISAISTDMPPIIKSFTERYPDINISLLERDSLAITESVAENVAEIGVFTRLPHSADIEVHPFRTDELKVLVPSGHPLAHRRHVTYMETLAYEHVVLRAGTHLHFQMLTAASQAGKTLRAKVEVSSYDALCRMVQVGIGIGILPAGNAALYRLPGTRLLKLDEAWAKRELVVCVRRKDALSPVARLFFDYLLGSTQG</sequence>
<comment type="similarity">
    <text evidence="1">Belongs to the LysR transcriptional regulatory family.</text>
</comment>
<dbReference type="Pfam" id="PF03466">
    <property type="entry name" value="LysR_substrate"/>
    <property type="match status" value="1"/>
</dbReference>
<dbReference type="SUPFAM" id="SSF53850">
    <property type="entry name" value="Periplasmic binding protein-like II"/>
    <property type="match status" value="1"/>
</dbReference>
<accession>A0AAW7MHG5</accession>
<dbReference type="GO" id="GO:0003700">
    <property type="term" value="F:DNA-binding transcription factor activity"/>
    <property type="evidence" value="ECO:0007669"/>
    <property type="project" value="InterPro"/>
</dbReference>
<evidence type="ECO:0000256" key="1">
    <source>
        <dbReference type="ARBA" id="ARBA00009437"/>
    </source>
</evidence>
<protein>
    <submittedName>
        <fullName evidence="6">LysR family transcriptional regulator</fullName>
    </submittedName>
</protein>
<dbReference type="PANTHER" id="PTHR30419">
    <property type="entry name" value="HTH-TYPE TRANSCRIPTIONAL REGULATOR YBHD"/>
    <property type="match status" value="1"/>
</dbReference>
<dbReference type="InterPro" id="IPR005119">
    <property type="entry name" value="LysR_subst-bd"/>
</dbReference>
<dbReference type="InterPro" id="IPR000847">
    <property type="entry name" value="LysR_HTH_N"/>
</dbReference>
<keyword evidence="8" id="KW-1185">Reference proteome</keyword>
<dbReference type="EMBL" id="QAID01000036">
    <property type="protein sequence ID" value="MDN4578406.1"/>
    <property type="molecule type" value="Genomic_DNA"/>
</dbReference>
<evidence type="ECO:0000256" key="2">
    <source>
        <dbReference type="ARBA" id="ARBA00023015"/>
    </source>
</evidence>
<evidence type="ECO:0000313" key="9">
    <source>
        <dbReference type="Proteomes" id="UP001172791"/>
    </source>
</evidence>
<dbReference type="Pfam" id="PF00126">
    <property type="entry name" value="HTH_1"/>
    <property type="match status" value="1"/>
</dbReference>
<comment type="caution">
    <text evidence="6">The sequence shown here is derived from an EMBL/GenBank/DDBJ whole genome shotgun (WGS) entry which is preliminary data.</text>
</comment>
<name>A0AAW7MHG5_9BURK</name>
<dbReference type="GO" id="GO:0005829">
    <property type="term" value="C:cytosol"/>
    <property type="evidence" value="ECO:0007669"/>
    <property type="project" value="TreeGrafter"/>
</dbReference>
<evidence type="ECO:0000313" key="6">
    <source>
        <dbReference type="EMBL" id="MDN4572172.1"/>
    </source>
</evidence>
<dbReference type="EMBL" id="QAIC01000026">
    <property type="protein sequence ID" value="MDN4572172.1"/>
    <property type="molecule type" value="Genomic_DNA"/>
</dbReference>
<feature type="domain" description="HTH lysR-type" evidence="5">
    <location>
        <begin position="21"/>
        <end position="78"/>
    </location>
</feature>
<dbReference type="PROSITE" id="PS50931">
    <property type="entry name" value="HTH_LYSR"/>
    <property type="match status" value="1"/>
</dbReference>
<evidence type="ECO:0000256" key="4">
    <source>
        <dbReference type="ARBA" id="ARBA00023163"/>
    </source>
</evidence>
<dbReference type="Proteomes" id="UP001172788">
    <property type="component" value="Unassembled WGS sequence"/>
</dbReference>
<dbReference type="Gene3D" id="3.40.190.290">
    <property type="match status" value="1"/>
</dbReference>
<evidence type="ECO:0000313" key="8">
    <source>
        <dbReference type="Proteomes" id="UP001172788"/>
    </source>
</evidence>
<dbReference type="InterPro" id="IPR036388">
    <property type="entry name" value="WH-like_DNA-bd_sf"/>
</dbReference>
<evidence type="ECO:0000313" key="7">
    <source>
        <dbReference type="EMBL" id="MDN4578406.1"/>
    </source>
</evidence>
<gene>
    <name evidence="6" type="ORF">DBA34_02650</name>
    <name evidence="7" type="ORF">DBB29_09795</name>
</gene>
<evidence type="ECO:0000256" key="3">
    <source>
        <dbReference type="ARBA" id="ARBA00023125"/>
    </source>
</evidence>
<organism evidence="6 9">
    <name type="scientific">Pandoraea cepalis</name>
    <dbReference type="NCBI Taxonomy" id="2508294"/>
    <lineage>
        <taxon>Bacteria</taxon>
        <taxon>Pseudomonadati</taxon>
        <taxon>Pseudomonadota</taxon>
        <taxon>Betaproteobacteria</taxon>
        <taxon>Burkholderiales</taxon>
        <taxon>Burkholderiaceae</taxon>
        <taxon>Pandoraea</taxon>
    </lineage>
</organism>
<dbReference type="InterPro" id="IPR050950">
    <property type="entry name" value="HTH-type_LysR_regulators"/>
</dbReference>
<dbReference type="GO" id="GO:0003677">
    <property type="term" value="F:DNA binding"/>
    <property type="evidence" value="ECO:0007669"/>
    <property type="project" value="UniProtKB-KW"/>
</dbReference>
<dbReference type="InterPro" id="IPR036390">
    <property type="entry name" value="WH_DNA-bd_sf"/>
</dbReference>
<keyword evidence="3" id="KW-0238">DNA-binding</keyword>
<dbReference type="RefSeq" id="WP_363324604.1">
    <property type="nucleotide sequence ID" value="NZ_QAIC01000026.1"/>
</dbReference>
<dbReference type="Gene3D" id="1.10.10.10">
    <property type="entry name" value="Winged helix-like DNA-binding domain superfamily/Winged helix DNA-binding domain"/>
    <property type="match status" value="1"/>
</dbReference>
<proteinExistence type="inferred from homology"/>
<evidence type="ECO:0000259" key="5">
    <source>
        <dbReference type="PROSITE" id="PS50931"/>
    </source>
</evidence>